<dbReference type="EMBL" id="NEVL01000005">
    <property type="protein sequence ID" value="OZI29173.1"/>
    <property type="molecule type" value="Genomic_DNA"/>
</dbReference>
<name>A0A261RY28_9BORD</name>
<dbReference type="Proteomes" id="UP000217005">
    <property type="component" value="Unassembled WGS sequence"/>
</dbReference>
<accession>A0A261RY28</accession>
<evidence type="ECO:0000313" key="1">
    <source>
        <dbReference type="EMBL" id="OZI29173.1"/>
    </source>
</evidence>
<dbReference type="AlphaFoldDB" id="A0A261RY28"/>
<proteinExistence type="predicted"/>
<organism evidence="1 2">
    <name type="scientific">Bordetella genomosp. 1</name>
    <dbReference type="NCBI Taxonomy" id="1395607"/>
    <lineage>
        <taxon>Bacteria</taxon>
        <taxon>Pseudomonadati</taxon>
        <taxon>Pseudomonadota</taxon>
        <taxon>Betaproteobacteria</taxon>
        <taxon>Burkholderiales</taxon>
        <taxon>Alcaligenaceae</taxon>
        <taxon>Bordetella</taxon>
    </lineage>
</organism>
<dbReference type="Pfam" id="PF14350">
    <property type="entry name" value="Beta_protein"/>
    <property type="match status" value="1"/>
</dbReference>
<dbReference type="InterPro" id="IPR025683">
    <property type="entry name" value="Protein_beta"/>
</dbReference>
<dbReference type="RefSeq" id="WP_094828410.1">
    <property type="nucleotide sequence ID" value="NZ_NEVL01000005.1"/>
</dbReference>
<reference evidence="1 2" key="1">
    <citation type="submission" date="2017-05" db="EMBL/GenBank/DDBJ databases">
        <title>Complete and WGS of Bordetella genogroups.</title>
        <authorList>
            <person name="Spilker T."/>
            <person name="LiPuma J."/>
        </authorList>
    </citation>
    <scope>NUCLEOTIDE SEQUENCE [LARGE SCALE GENOMIC DNA]</scope>
    <source>
        <strain evidence="1 2">AU17610</strain>
    </source>
</reference>
<protein>
    <submittedName>
        <fullName evidence="1">Uncharacterized protein</fullName>
    </submittedName>
</protein>
<dbReference type="OrthoDB" id="7847670at2"/>
<sequence>MLDFEDHFYYPSLMSRVAEIQGLRELDDALKQRIIPLFTLGKWHNAVAFDRAIENCVSALGPGRPFVADLTREPRHRTDVLQDLLDPADDFSMWRNYVADFEGVIPVAQFVPDVGLRAFVRQAQLLERRHQYLAFRVRDPDPELPLVVGALSALDDVGNALVYVDLKYVRDTLPLASALAQRVIDRIRHEIPQAMIVLLGSSFPAYLGDYAEDDGQTRGVLEILERKLHASVQADGRRCAYGDYASVHPVIRHSTGGGSPVPRIDVAFPFAWQFQRRPALRAARREAYVDIASALLNLFTPLSEDAAWGARMIRQAAAGDPHSLAAASWTAVRVNLHLSRQIAHAETDVLDGQDDVL</sequence>
<gene>
    <name evidence="1" type="ORF">CEG14_21330</name>
</gene>
<evidence type="ECO:0000313" key="2">
    <source>
        <dbReference type="Proteomes" id="UP000217005"/>
    </source>
</evidence>
<comment type="caution">
    <text evidence="1">The sequence shown here is derived from an EMBL/GenBank/DDBJ whole genome shotgun (WGS) entry which is preliminary data.</text>
</comment>